<dbReference type="Proteomes" id="UP001157353">
    <property type="component" value="Unassembled WGS sequence"/>
</dbReference>
<protein>
    <recommendedName>
        <fullName evidence="3">Phosphate-specific transport system accessory protein PhoU</fullName>
    </recommendedName>
</protein>
<dbReference type="NCBIfam" id="NF008332">
    <property type="entry name" value="PRK11115.1"/>
    <property type="match status" value="1"/>
</dbReference>
<dbReference type="Gene3D" id="1.20.58.220">
    <property type="entry name" value="Phosphate transport system protein phou homolog 2, domain 2"/>
    <property type="match status" value="2"/>
</dbReference>
<feature type="domain" description="PhoU" evidence="4">
    <location>
        <begin position="26"/>
        <end position="111"/>
    </location>
</feature>
<comment type="caution">
    <text evidence="5">The sequence shown here is derived from an EMBL/GenBank/DDBJ whole genome shotgun (WGS) entry which is preliminary data.</text>
</comment>
<keyword evidence="6" id="KW-1185">Reference proteome</keyword>
<comment type="similarity">
    <text evidence="1 3">Belongs to the PhoU family.</text>
</comment>
<dbReference type="InterPro" id="IPR028366">
    <property type="entry name" value="PhoU"/>
</dbReference>
<dbReference type="Pfam" id="PF01895">
    <property type="entry name" value="PhoU"/>
    <property type="match status" value="2"/>
</dbReference>
<comment type="subunit">
    <text evidence="3">Homodimer.</text>
</comment>
<keyword evidence="3" id="KW-0963">Cytoplasm</keyword>
<comment type="subcellular location">
    <subcellularLocation>
        <location evidence="3">Cytoplasm</location>
    </subcellularLocation>
</comment>
<dbReference type="PIRSF" id="PIRSF003107">
    <property type="entry name" value="PhoU"/>
    <property type="match status" value="1"/>
</dbReference>
<dbReference type="EMBL" id="BSPQ01000013">
    <property type="protein sequence ID" value="GLS91309.1"/>
    <property type="molecule type" value="Genomic_DNA"/>
</dbReference>
<feature type="domain" description="PhoU" evidence="4">
    <location>
        <begin position="127"/>
        <end position="212"/>
    </location>
</feature>
<dbReference type="InterPro" id="IPR038078">
    <property type="entry name" value="PhoU-like_sf"/>
</dbReference>
<organism evidence="5 6">
    <name type="scientific">Psychromonas marina</name>
    <dbReference type="NCBI Taxonomy" id="88364"/>
    <lineage>
        <taxon>Bacteria</taxon>
        <taxon>Pseudomonadati</taxon>
        <taxon>Pseudomonadota</taxon>
        <taxon>Gammaproteobacteria</taxon>
        <taxon>Alteromonadales</taxon>
        <taxon>Psychromonadaceae</taxon>
        <taxon>Psychromonas</taxon>
    </lineage>
</organism>
<dbReference type="NCBIfam" id="TIGR02135">
    <property type="entry name" value="phoU_full"/>
    <property type="match status" value="1"/>
</dbReference>
<evidence type="ECO:0000256" key="3">
    <source>
        <dbReference type="PIRNR" id="PIRNR003107"/>
    </source>
</evidence>
<keyword evidence="3" id="KW-0813">Transport</keyword>
<dbReference type="SUPFAM" id="SSF109755">
    <property type="entry name" value="PhoU-like"/>
    <property type="match status" value="1"/>
</dbReference>
<evidence type="ECO:0000256" key="1">
    <source>
        <dbReference type="ARBA" id="ARBA00008107"/>
    </source>
</evidence>
<sequence>MEALNLNRHISGQFNSELESVRNQVMQMGGLIEQQLADVLNAMADNNVDLARRVIAKDKEVNQFESNVDQECSRIIAKRQPAASDLRLILTIMKTITELERIGDGVAGIASMVIENHGKEVPSLIGLENMGQIVLKMLHNSLDAFTRLDMKAAIAIHSEDKKVNRQYESIVRELMTFMMEDPRSIPFILKVLASARSIERIGDRCQNLCEQIVYLVEGVDVRHATEEELNALLSE</sequence>
<gene>
    <name evidence="5" type="primary">phoU</name>
    <name evidence="5" type="ORF">GCM10007916_23780</name>
</gene>
<keyword evidence="2 3" id="KW-0592">Phosphate transport</keyword>
<accession>A0ABQ6E1K0</accession>
<evidence type="ECO:0000313" key="5">
    <source>
        <dbReference type="EMBL" id="GLS91309.1"/>
    </source>
</evidence>
<evidence type="ECO:0000256" key="2">
    <source>
        <dbReference type="ARBA" id="ARBA00022592"/>
    </source>
</evidence>
<comment type="function">
    <text evidence="3">Plays a role in the regulation of phosphate uptake.</text>
</comment>
<dbReference type="PANTHER" id="PTHR42930">
    <property type="entry name" value="PHOSPHATE-SPECIFIC TRANSPORT SYSTEM ACCESSORY PROTEIN PHOU"/>
    <property type="match status" value="1"/>
</dbReference>
<proteinExistence type="inferred from homology"/>
<name>A0ABQ6E1K0_9GAMM</name>
<evidence type="ECO:0000259" key="4">
    <source>
        <dbReference type="Pfam" id="PF01895"/>
    </source>
</evidence>
<evidence type="ECO:0000313" key="6">
    <source>
        <dbReference type="Proteomes" id="UP001157353"/>
    </source>
</evidence>
<reference evidence="6" key="1">
    <citation type="journal article" date="2019" name="Int. J. Syst. Evol. Microbiol.">
        <title>The Global Catalogue of Microorganisms (GCM) 10K type strain sequencing project: providing services to taxonomists for standard genome sequencing and annotation.</title>
        <authorList>
            <consortium name="The Broad Institute Genomics Platform"/>
            <consortium name="The Broad Institute Genome Sequencing Center for Infectious Disease"/>
            <person name="Wu L."/>
            <person name="Ma J."/>
        </authorList>
    </citation>
    <scope>NUCLEOTIDE SEQUENCE [LARGE SCALE GENOMIC DNA]</scope>
    <source>
        <strain evidence="6">NBRC 103166</strain>
    </source>
</reference>
<dbReference type="PANTHER" id="PTHR42930:SF3">
    <property type="entry name" value="PHOSPHATE-SPECIFIC TRANSPORT SYSTEM ACCESSORY PROTEIN PHOU"/>
    <property type="match status" value="1"/>
</dbReference>
<dbReference type="InterPro" id="IPR026022">
    <property type="entry name" value="PhoU_dom"/>
</dbReference>
<dbReference type="RefSeq" id="WP_284204431.1">
    <property type="nucleotide sequence ID" value="NZ_BSPQ01000013.1"/>
</dbReference>